<dbReference type="InterPro" id="IPR037066">
    <property type="entry name" value="Plug_dom_sf"/>
</dbReference>
<feature type="region of interest" description="Disordered" evidence="4">
    <location>
        <begin position="737"/>
        <end position="798"/>
    </location>
</feature>
<keyword evidence="7" id="KW-1185">Reference proteome</keyword>
<protein>
    <submittedName>
        <fullName evidence="6">TonB-dependent receptor</fullName>
    </submittedName>
</protein>
<evidence type="ECO:0000256" key="5">
    <source>
        <dbReference type="SAM" id="SignalP"/>
    </source>
</evidence>
<evidence type="ECO:0000256" key="1">
    <source>
        <dbReference type="ARBA" id="ARBA00004442"/>
    </source>
</evidence>
<dbReference type="Proteomes" id="UP000639859">
    <property type="component" value="Unassembled WGS sequence"/>
</dbReference>
<evidence type="ECO:0000256" key="2">
    <source>
        <dbReference type="ARBA" id="ARBA00023136"/>
    </source>
</evidence>
<evidence type="ECO:0000256" key="3">
    <source>
        <dbReference type="ARBA" id="ARBA00023237"/>
    </source>
</evidence>
<dbReference type="Gene3D" id="2.170.130.10">
    <property type="entry name" value="TonB-dependent receptor, plug domain"/>
    <property type="match status" value="1"/>
</dbReference>
<comment type="caution">
    <text evidence="6">The sequence shown here is derived from an EMBL/GenBank/DDBJ whole genome shotgun (WGS) entry which is preliminary data.</text>
</comment>
<feature type="chain" id="PRO_5046620856" evidence="5">
    <location>
        <begin position="17"/>
        <end position="955"/>
    </location>
</feature>
<dbReference type="PANTHER" id="PTHR47234">
    <property type="match status" value="1"/>
</dbReference>
<evidence type="ECO:0000256" key="4">
    <source>
        <dbReference type="SAM" id="MobiDB-lite"/>
    </source>
</evidence>
<dbReference type="EMBL" id="JADWOX010000015">
    <property type="protein sequence ID" value="MBI1685721.1"/>
    <property type="molecule type" value="Genomic_DNA"/>
</dbReference>
<feature type="region of interest" description="Disordered" evidence="4">
    <location>
        <begin position="26"/>
        <end position="93"/>
    </location>
</feature>
<keyword evidence="2" id="KW-0472">Membrane</keyword>
<evidence type="ECO:0000313" key="6">
    <source>
        <dbReference type="EMBL" id="MBI1685721.1"/>
    </source>
</evidence>
<dbReference type="InterPro" id="IPR036942">
    <property type="entry name" value="Beta-barrel_TonB_sf"/>
</dbReference>
<dbReference type="RefSeq" id="WP_198577626.1">
    <property type="nucleotide sequence ID" value="NZ_JADWOX010000015.1"/>
</dbReference>
<proteinExistence type="predicted"/>
<dbReference type="SUPFAM" id="SSF56935">
    <property type="entry name" value="Porins"/>
    <property type="match status" value="1"/>
</dbReference>
<feature type="compositionally biased region" description="Gly residues" evidence="4">
    <location>
        <begin position="772"/>
        <end position="793"/>
    </location>
</feature>
<evidence type="ECO:0000313" key="7">
    <source>
        <dbReference type="Proteomes" id="UP000639859"/>
    </source>
</evidence>
<sequence>MALGGMLLHGFAAALAVAGLQPGETKLAEPAGAETTSPDAKSSDAKSSATSVATPAAATAPAETVPAETTSNDTDAVSGVTVDAAPRGKTEGTIEPEQVLDEADIQAYGAGSLAELVTALAPLTVSARGRGGDEPPIILINGQRISGPQEMSGIPPEAVLKAEIYPEEKALAYGYRADQKVLNFVLKKDFSQRTLEDERRWATEGGRTFSEQRGGQFKVDADARWTINARYRRETPLYEQERDVERSVSTPYDLQGNIFGKRTDGQIDPALSALAGTSVTMASVPVGLAGGTASLADFVAGANITAADDLTASRTLLPRGEEGAIQGAYSRNFGKTTVSVSGNLESTSRVSYLGLPGVKLELTSDNPFSPFAEDVTLYRYIDAPDALRRKVDTDKVELAATALGMLAGWRWTASGNFDMTDSATRTGRGLDTTAYAAAVKAGDPAVDPFGAVPASLLRYAAQDTADSVTTNAKAEFTAAGSLLQLPAGRLRATVKSGFDSRKVEADSVRSGVPAQRDLTRDRATASASFDLPLLERGEGRLGFLGSVSLNGNGLYERFSDIGGLVTVGGGVSWQPIKGVSLGLNYSTEEGEPTPQQVNDPQVLTPNVSMYDFATGDTVAVTRIEGGNPNLKPDSRQVVKLNFFYKPFEKRDLFVWGNYTASRIDDQIASFPSISPELESAFPSRFVREVVPETDPDYPNKIGRLLSVDSRPVNFAHADNQILRWGLNYNLRWGGPPAPAAGPKPGAAPTTAAPAAGPRGPTSPAGGAASGPRPGGGIQVSGGGMTMRTGGGAVPPGQTRLQVSVNHTWRVKDEVVIRKGLAPLDLLDGASLGRRGGTPRHEIYAQAQLSRSGMGATLRGSWRSSTWVDGGTRGDDLYFSDLPTLGLQGYLDLDVNKDWTKRYGWLRGSRLTLGVDNLFDTKQVVRNDKGETPKAYRKDYMDPAGRTVRAGLRKVF</sequence>
<dbReference type="Gene3D" id="2.40.170.20">
    <property type="entry name" value="TonB-dependent receptor, beta-barrel domain"/>
    <property type="match status" value="1"/>
</dbReference>
<reference evidence="6 7" key="1">
    <citation type="submission" date="2020-11" db="EMBL/GenBank/DDBJ databases">
        <title>genome sequence of strain KACC 18849.</title>
        <authorList>
            <person name="Gao J."/>
            <person name="Zhang X."/>
        </authorList>
    </citation>
    <scope>NUCLEOTIDE SEQUENCE [LARGE SCALE GENOMIC DNA]</scope>
    <source>
        <strain evidence="6 7">KACC 18849</strain>
    </source>
</reference>
<gene>
    <name evidence="6" type="ORF">I4Q42_18800</name>
</gene>
<comment type="subcellular location">
    <subcellularLocation>
        <location evidence="1">Cell outer membrane</location>
    </subcellularLocation>
</comment>
<feature type="compositionally biased region" description="Low complexity" evidence="4">
    <location>
        <begin position="742"/>
        <end position="771"/>
    </location>
</feature>
<dbReference type="PANTHER" id="PTHR47234:SF1">
    <property type="entry name" value="TONB-DEPENDENT RECEPTOR"/>
    <property type="match status" value="1"/>
</dbReference>
<accession>A0ABS0T1H1</accession>
<keyword evidence="5" id="KW-0732">Signal</keyword>
<feature type="signal peptide" evidence="5">
    <location>
        <begin position="1"/>
        <end position="16"/>
    </location>
</feature>
<feature type="compositionally biased region" description="Low complexity" evidence="4">
    <location>
        <begin position="36"/>
        <end position="71"/>
    </location>
</feature>
<organism evidence="6 7">
    <name type="scientific">Caulobacter hibisci</name>
    <dbReference type="NCBI Taxonomy" id="2035993"/>
    <lineage>
        <taxon>Bacteria</taxon>
        <taxon>Pseudomonadati</taxon>
        <taxon>Pseudomonadota</taxon>
        <taxon>Alphaproteobacteria</taxon>
        <taxon>Caulobacterales</taxon>
        <taxon>Caulobacteraceae</taxon>
        <taxon>Caulobacter</taxon>
    </lineage>
</organism>
<name>A0ABS0T1H1_9CAUL</name>
<keyword evidence="6" id="KW-0675">Receptor</keyword>
<keyword evidence="3" id="KW-0998">Cell outer membrane</keyword>